<dbReference type="EMBL" id="GL535278">
    <property type="protein sequence ID" value="EFQ90246.1"/>
    <property type="molecule type" value="Genomic_DNA"/>
</dbReference>
<keyword evidence="1" id="KW-0812">Transmembrane</keyword>
<evidence type="ECO:0000256" key="1">
    <source>
        <dbReference type="SAM" id="Phobius"/>
    </source>
</evidence>
<proteinExistence type="predicted"/>
<dbReference type="AlphaFoldDB" id="E3RVK3"/>
<organism evidence="3">
    <name type="scientific">Pyrenophora teres f. teres (strain 0-1)</name>
    <name type="common">Barley net blotch fungus</name>
    <name type="synonym">Drechslera teres f. teres</name>
    <dbReference type="NCBI Taxonomy" id="861557"/>
    <lineage>
        <taxon>Eukaryota</taxon>
        <taxon>Fungi</taxon>
        <taxon>Dikarya</taxon>
        <taxon>Ascomycota</taxon>
        <taxon>Pezizomycotina</taxon>
        <taxon>Dothideomycetes</taxon>
        <taxon>Pleosporomycetidae</taxon>
        <taxon>Pleosporales</taxon>
        <taxon>Pleosporineae</taxon>
        <taxon>Pleosporaceae</taxon>
        <taxon>Pyrenophora</taxon>
    </lineage>
</organism>
<keyword evidence="1" id="KW-0472">Membrane</keyword>
<evidence type="ECO:0000313" key="2">
    <source>
        <dbReference type="EMBL" id="EFQ90246.1"/>
    </source>
</evidence>
<name>E3RVK3_PYRTT</name>
<keyword evidence="1" id="KW-1133">Transmembrane helix</keyword>
<dbReference type="HOGENOM" id="CLU_193980_0_0_1"/>
<evidence type="ECO:0000313" key="3">
    <source>
        <dbReference type="Proteomes" id="UP000001067"/>
    </source>
</evidence>
<dbReference type="KEGG" id="pte:PTT_13204"/>
<reference evidence="2 3" key="1">
    <citation type="journal article" date="2010" name="Genome Biol.">
        <title>A first genome assembly of the barley fungal pathogen Pyrenophora teres f. teres.</title>
        <authorList>
            <person name="Ellwood S.R."/>
            <person name="Liu Z."/>
            <person name="Syme R.A."/>
            <person name="Lai Z."/>
            <person name="Hane J.K."/>
            <person name="Keiper F."/>
            <person name="Moffat C.S."/>
            <person name="Oliver R.P."/>
            <person name="Friesen T.L."/>
        </authorList>
    </citation>
    <scope>NUCLEOTIDE SEQUENCE [LARGE SCALE GENOMIC DNA]</scope>
    <source>
        <strain evidence="2 3">0-1</strain>
    </source>
</reference>
<accession>E3RVK3</accession>
<gene>
    <name evidence="2" type="ORF">PTT_13204</name>
</gene>
<dbReference type="Proteomes" id="UP000001067">
    <property type="component" value="Unassembled WGS sequence"/>
</dbReference>
<sequence length="83" mass="9308">MPRKSGQLTRVASSLVLYVIVILILFFIGNNVVNLLLLRLVTIKGKSGVMLAVFLLILYYPYILHLSLNIAVTILLTLRRLIA</sequence>
<keyword evidence="3" id="KW-1185">Reference proteome</keyword>
<feature type="transmembrane region" description="Helical" evidence="1">
    <location>
        <begin position="49"/>
        <end position="78"/>
    </location>
</feature>
<protein>
    <submittedName>
        <fullName evidence="2">Uncharacterized protein</fullName>
    </submittedName>
</protein>
<feature type="transmembrane region" description="Helical" evidence="1">
    <location>
        <begin position="12"/>
        <end position="29"/>
    </location>
</feature>